<keyword evidence="8" id="KW-0472">Membrane</keyword>
<comment type="subcellular location">
    <subcellularLocation>
        <location evidence="1">Mitochondrion membrane</location>
        <topology evidence="1">Multi-pass membrane protein</topology>
    </subcellularLocation>
</comment>
<evidence type="ECO:0000256" key="4">
    <source>
        <dbReference type="ARBA" id="ARBA00022692"/>
    </source>
</evidence>
<dbReference type="PROSITE" id="PS50920">
    <property type="entry name" value="SOLCAR"/>
    <property type="match status" value="1"/>
</dbReference>
<protein>
    <recommendedName>
        <fullName evidence="10">Mitochondrial carrier protein</fullName>
    </recommendedName>
</protein>
<evidence type="ECO:0000256" key="5">
    <source>
        <dbReference type="ARBA" id="ARBA00022737"/>
    </source>
</evidence>
<comment type="similarity">
    <text evidence="2">Belongs to the mitochondrial carrier (TC 2.A.29) family.</text>
</comment>
<accession>A0A6C0LHL2</accession>
<evidence type="ECO:0000256" key="3">
    <source>
        <dbReference type="ARBA" id="ARBA00022448"/>
    </source>
</evidence>
<dbReference type="AlphaFoldDB" id="A0A6C0LHL2"/>
<evidence type="ECO:0000256" key="1">
    <source>
        <dbReference type="ARBA" id="ARBA00004225"/>
    </source>
</evidence>
<dbReference type="InterPro" id="IPR018108">
    <property type="entry name" value="MCP_transmembrane"/>
</dbReference>
<organism evidence="9">
    <name type="scientific">viral metagenome</name>
    <dbReference type="NCBI Taxonomy" id="1070528"/>
    <lineage>
        <taxon>unclassified sequences</taxon>
        <taxon>metagenomes</taxon>
        <taxon>organismal metagenomes</taxon>
    </lineage>
</organism>
<evidence type="ECO:0008006" key="10">
    <source>
        <dbReference type="Google" id="ProtNLM"/>
    </source>
</evidence>
<evidence type="ECO:0000256" key="6">
    <source>
        <dbReference type="ARBA" id="ARBA00022989"/>
    </source>
</evidence>
<keyword evidence="7" id="KW-0496">Mitochondrion</keyword>
<evidence type="ECO:0000313" key="9">
    <source>
        <dbReference type="EMBL" id="QHU30439.1"/>
    </source>
</evidence>
<evidence type="ECO:0000256" key="8">
    <source>
        <dbReference type="ARBA" id="ARBA00023136"/>
    </source>
</evidence>
<evidence type="ECO:0000256" key="7">
    <source>
        <dbReference type="ARBA" id="ARBA00023128"/>
    </source>
</evidence>
<dbReference type="InterPro" id="IPR050567">
    <property type="entry name" value="Mitochondrial_Carrier"/>
</dbReference>
<dbReference type="Gene3D" id="1.50.40.10">
    <property type="entry name" value="Mitochondrial carrier domain"/>
    <property type="match status" value="1"/>
</dbReference>
<dbReference type="SUPFAM" id="SSF103506">
    <property type="entry name" value="Mitochondrial carrier"/>
    <property type="match status" value="1"/>
</dbReference>
<dbReference type="GO" id="GO:0031966">
    <property type="term" value="C:mitochondrial membrane"/>
    <property type="evidence" value="ECO:0007669"/>
    <property type="project" value="UniProtKB-SubCell"/>
</dbReference>
<keyword evidence="6" id="KW-1133">Transmembrane helix</keyword>
<sequence>MSDFVYGAMSGIAQTLIGHPFDTYKVLLQSNMYAGKLSPSILTKGIGFPLLSSSVICGINFGSYRFLRENNYNPTSAGVLSGIIVSPIVHLSDTGKISRQLGINKKWRLLIMEHNQGWIATVARVSIAYGLYFKTFEECKERGVHPFIGGAAAGLVSCTPAYPFDTIRSRQLVYKCSIIDAIKRGNIWNGYITCAVRSVAVNSIGFYVYDKLKATFD</sequence>
<reference evidence="9" key="1">
    <citation type="journal article" date="2020" name="Nature">
        <title>Giant virus diversity and host interactions through global metagenomics.</title>
        <authorList>
            <person name="Schulz F."/>
            <person name="Roux S."/>
            <person name="Paez-Espino D."/>
            <person name="Jungbluth S."/>
            <person name="Walsh D.A."/>
            <person name="Denef V.J."/>
            <person name="McMahon K.D."/>
            <person name="Konstantinidis K.T."/>
            <person name="Eloe-Fadrosh E.A."/>
            <person name="Kyrpides N.C."/>
            <person name="Woyke T."/>
        </authorList>
    </citation>
    <scope>NUCLEOTIDE SEQUENCE</scope>
    <source>
        <strain evidence="9">GVMAG-M-3300027833-11</strain>
    </source>
</reference>
<dbReference type="PANTHER" id="PTHR45624:SF10">
    <property type="entry name" value="SLC (SOLUTE CARRIER) HOMOLOG"/>
    <property type="match status" value="1"/>
</dbReference>
<keyword evidence="4" id="KW-0812">Transmembrane</keyword>
<dbReference type="PANTHER" id="PTHR45624">
    <property type="entry name" value="MITOCHONDRIAL BASIC AMINO ACIDS TRANSPORTER-RELATED"/>
    <property type="match status" value="1"/>
</dbReference>
<dbReference type="InterPro" id="IPR023395">
    <property type="entry name" value="MCP_dom_sf"/>
</dbReference>
<keyword evidence="5" id="KW-0677">Repeat</keyword>
<proteinExistence type="inferred from homology"/>
<keyword evidence="3" id="KW-0813">Transport</keyword>
<dbReference type="EMBL" id="MN740508">
    <property type="protein sequence ID" value="QHU30439.1"/>
    <property type="molecule type" value="Genomic_DNA"/>
</dbReference>
<evidence type="ECO:0000256" key="2">
    <source>
        <dbReference type="ARBA" id="ARBA00006375"/>
    </source>
</evidence>
<name>A0A6C0LHL2_9ZZZZ</name>
<dbReference type="GO" id="GO:0022857">
    <property type="term" value="F:transmembrane transporter activity"/>
    <property type="evidence" value="ECO:0007669"/>
    <property type="project" value="TreeGrafter"/>
</dbReference>